<feature type="region of interest" description="Disordered" evidence="2">
    <location>
        <begin position="644"/>
        <end position="893"/>
    </location>
</feature>
<feature type="compositionally biased region" description="Low complexity" evidence="2">
    <location>
        <begin position="384"/>
        <end position="407"/>
    </location>
</feature>
<dbReference type="AlphaFoldDB" id="A0AAV9RHS1"/>
<evidence type="ECO:0000313" key="3">
    <source>
        <dbReference type="EMBL" id="KAK5608574.1"/>
    </source>
</evidence>
<feature type="compositionally biased region" description="Low complexity" evidence="2">
    <location>
        <begin position="158"/>
        <end position="171"/>
    </location>
</feature>
<feature type="compositionally biased region" description="Basic and acidic residues" evidence="2">
    <location>
        <begin position="763"/>
        <end position="815"/>
    </location>
</feature>
<comment type="caution">
    <text evidence="3">The sequence shown here is derived from an EMBL/GenBank/DDBJ whole genome shotgun (WGS) entry which is preliminary data.</text>
</comment>
<keyword evidence="4" id="KW-1185">Reference proteome</keyword>
<feature type="compositionally biased region" description="Basic and acidic residues" evidence="2">
    <location>
        <begin position="96"/>
        <end position="106"/>
    </location>
</feature>
<reference evidence="3 4" key="1">
    <citation type="submission" date="2021-06" db="EMBL/GenBank/DDBJ databases">
        <authorList>
            <person name="Palmer J.M."/>
        </authorList>
    </citation>
    <scope>NUCLEOTIDE SEQUENCE [LARGE SCALE GENOMIC DNA]</scope>
    <source>
        <strain evidence="3 4">MEX-2019</strain>
        <tissue evidence="3">Muscle</tissue>
    </source>
</reference>
<protein>
    <recommendedName>
        <fullName evidence="5">Activator of transcription and developmental regulator AUTS2 a</fullName>
    </recommendedName>
</protein>
<evidence type="ECO:0008006" key="5">
    <source>
        <dbReference type="Google" id="ProtNLM"/>
    </source>
</evidence>
<dbReference type="Proteomes" id="UP001311232">
    <property type="component" value="Unassembled WGS sequence"/>
</dbReference>
<dbReference type="Pfam" id="PF15336">
    <property type="entry name" value="Auts2"/>
    <property type="match status" value="1"/>
</dbReference>
<keyword evidence="1" id="KW-0597">Phosphoprotein</keyword>
<dbReference type="PANTHER" id="PTHR14429">
    <property type="entry name" value="FIBROSIN FAMILY MEMBER"/>
    <property type="match status" value="1"/>
</dbReference>
<feature type="region of interest" description="Disordered" evidence="2">
    <location>
        <begin position="384"/>
        <end position="416"/>
    </location>
</feature>
<proteinExistence type="predicted"/>
<dbReference type="PRINTS" id="PR02044">
    <property type="entry name" value="FIBROSIN1LPF"/>
</dbReference>
<gene>
    <name evidence="3" type="ORF">CRENBAI_023691</name>
</gene>
<evidence type="ECO:0000313" key="4">
    <source>
        <dbReference type="Proteomes" id="UP001311232"/>
    </source>
</evidence>
<feature type="compositionally biased region" description="Polar residues" evidence="2">
    <location>
        <begin position="289"/>
        <end position="302"/>
    </location>
</feature>
<feature type="region of interest" description="Disordered" evidence="2">
    <location>
        <begin position="92"/>
        <end position="340"/>
    </location>
</feature>
<feature type="region of interest" description="Disordered" evidence="2">
    <location>
        <begin position="588"/>
        <end position="612"/>
    </location>
</feature>
<name>A0AAV9RHS1_9TELE</name>
<feature type="compositionally biased region" description="Polar residues" evidence="2">
    <location>
        <begin position="247"/>
        <end position="267"/>
    </location>
</feature>
<organism evidence="3 4">
    <name type="scientific">Crenichthys baileyi</name>
    <name type="common">White River springfish</name>
    <dbReference type="NCBI Taxonomy" id="28760"/>
    <lineage>
        <taxon>Eukaryota</taxon>
        <taxon>Metazoa</taxon>
        <taxon>Chordata</taxon>
        <taxon>Craniata</taxon>
        <taxon>Vertebrata</taxon>
        <taxon>Euteleostomi</taxon>
        <taxon>Actinopterygii</taxon>
        <taxon>Neopterygii</taxon>
        <taxon>Teleostei</taxon>
        <taxon>Neoteleostei</taxon>
        <taxon>Acanthomorphata</taxon>
        <taxon>Ovalentaria</taxon>
        <taxon>Atherinomorphae</taxon>
        <taxon>Cyprinodontiformes</taxon>
        <taxon>Goodeidae</taxon>
        <taxon>Crenichthys</taxon>
    </lineage>
</organism>
<dbReference type="PANTHER" id="PTHR14429:SF5">
    <property type="entry name" value="AUTISM SUSCEPTIBILITY GENE 2 PROTEIN"/>
    <property type="match status" value="1"/>
</dbReference>
<accession>A0AAV9RHS1</accession>
<evidence type="ECO:0000256" key="2">
    <source>
        <dbReference type="SAM" id="MobiDB-lite"/>
    </source>
</evidence>
<feature type="compositionally biased region" description="Pro residues" evidence="2">
    <location>
        <begin position="321"/>
        <end position="334"/>
    </location>
</feature>
<feature type="compositionally biased region" description="Polar residues" evidence="2">
    <location>
        <begin position="817"/>
        <end position="831"/>
    </location>
</feature>
<dbReference type="EMBL" id="JAHHUM010001800">
    <property type="protein sequence ID" value="KAK5608574.1"/>
    <property type="molecule type" value="Genomic_DNA"/>
</dbReference>
<feature type="compositionally biased region" description="Basic and acidic residues" evidence="2">
    <location>
        <begin position="1119"/>
        <end position="1132"/>
    </location>
</feature>
<feature type="compositionally biased region" description="Polar residues" evidence="2">
    <location>
        <begin position="134"/>
        <end position="145"/>
    </location>
</feature>
<feature type="compositionally biased region" description="Polar residues" evidence="2">
    <location>
        <begin position="654"/>
        <end position="669"/>
    </location>
</feature>
<feature type="compositionally biased region" description="Pro residues" evidence="2">
    <location>
        <begin position="679"/>
        <end position="688"/>
    </location>
</feature>
<feature type="compositionally biased region" description="Polar residues" evidence="2">
    <location>
        <begin position="882"/>
        <end position="893"/>
    </location>
</feature>
<feature type="compositionally biased region" description="Pro residues" evidence="2">
    <location>
        <begin position="201"/>
        <end position="210"/>
    </location>
</feature>
<evidence type="ECO:0000256" key="1">
    <source>
        <dbReference type="ARBA" id="ARBA00022553"/>
    </source>
</evidence>
<feature type="compositionally biased region" description="Basic and acidic residues" evidence="2">
    <location>
        <begin position="691"/>
        <end position="728"/>
    </location>
</feature>
<sequence>MTDAVAERCRISQVPGELGWWDSFVRVMEAPSDSWLLSPPRGPGARLHLFGRVNLFHPDLLFMFCKGPDFGNNALSTNASQEPHGQGLFKVSGLERSQERSQESCRDPQPPESSTLNPALALPQPEASVAQAPSPLQTLSNSTAQAPAPTLPLSHSEALPTPRTPAALPLAQGQDTSPPRLPRPQLQPEHPTHSRRQPTPSLHPHPPSPALPIYHPHQQHPNQAGPHRPPSRCHPRPLSAYIGASLNGHSSSRSSTPGTKLNGSSAPSLHFPNQPPASAGATFPLPLAANQSASHSFPSALQPSPHPHSPPKLFAQFPQHSFPPNPPRTSPNPPGAGTGGILLLGVPIQNKTFYVRSSIPDSWPLRAQTVAPRWVLHPTCEQSSTSTNISISTNTPTSTRTSTRSRPSPTPSCPPQHHPWIIVTGGWVCFVVVRAKILPDLDMLCQQQALFHSYPPAMSGLPPVIPPTGPFSSLQGAFQPKTSNPLDVSTRPGAVPHTFLQKDPRLTDPFRPILRKPGKWCAMHVHIAWQTYHHQQKVKQQMQVDPHKLDFGLKPEFLSRHPGPSLFGAIHHPSDLARPATLFSAAGPTHPSAAPFGHPPPHPGNFLTPASHLEPFNRPASFGGLGSLSSSAFGGLGNPALTANSVFGHKDGPNAQQHLNNSSNSTHQEPWNRLHRTPPSFPTPPPWLKPGDSERSTSVSSHERDRDSDKRDSVSKDDKDRDSVEKRQPSHPSPVPIHPVNLLGHSRPLEHHRNHLPPSSGDPQRDKETKTKDREREHQDSWKDNSDDHKLRENQHSDKDTPVIHDGRVPEDKVPSRGTTSPYVRQTSLERSNGGLGREVLEKKAELPYEQQKKNSEVKVKEERKEEQDGVTERISEPPPQASSTPTLHPSSSVPVPMGMAGVHPMNSISNLERTRVVAPFMGASPLPGVERFPYPAFHWDPMRDPYRGLDIHRRDPLARDLLLRNDPLHRLAVPRLYEAERSYRDREPHDFNRDHAHSLALEQRREQERAQLEERDRLNMLREDYEHGRLHPAMHHPVLDGHLPHPAPALMAPGLPGMHYSRVSPSAAAAAAAAAAAHQNSILNKTPPTASLSAPPPLIPTLGARPGSPRRTTPLATDIRDRPTHKDIEAR</sequence>
<feature type="region of interest" description="Disordered" evidence="2">
    <location>
        <begin position="1085"/>
        <end position="1132"/>
    </location>
</feature>
<feature type="compositionally biased region" description="Basic and acidic residues" evidence="2">
    <location>
        <begin position="839"/>
        <end position="876"/>
    </location>
</feature>
<dbReference type="InterPro" id="IPR023246">
    <property type="entry name" value="AUTS2"/>
</dbReference>